<dbReference type="Gene3D" id="3.10.20.90">
    <property type="entry name" value="Phosphatidylinositol 3-kinase Catalytic Subunit, Chain A, domain 1"/>
    <property type="match status" value="1"/>
</dbReference>
<feature type="domain" description="Ubiquitin-like" evidence="2">
    <location>
        <begin position="392"/>
        <end position="467"/>
    </location>
</feature>
<dbReference type="Pfam" id="PF11976">
    <property type="entry name" value="Rad60-SLD"/>
    <property type="match status" value="1"/>
</dbReference>
<feature type="compositionally biased region" description="Low complexity" evidence="1">
    <location>
        <begin position="39"/>
        <end position="50"/>
    </location>
</feature>
<dbReference type="OrthoDB" id="10498888at2759"/>
<feature type="compositionally biased region" description="Basic and acidic residues" evidence="1">
    <location>
        <begin position="116"/>
        <end position="134"/>
    </location>
</feature>
<dbReference type="SUPFAM" id="SSF54236">
    <property type="entry name" value="Ubiquitin-like"/>
    <property type="match status" value="1"/>
</dbReference>
<dbReference type="GeneID" id="37021476"/>
<protein>
    <recommendedName>
        <fullName evidence="2">Ubiquitin-like domain-containing protein</fullName>
    </recommendedName>
</protein>
<dbReference type="InterPro" id="IPR000626">
    <property type="entry name" value="Ubiquitin-like_dom"/>
</dbReference>
<feature type="compositionally biased region" description="Polar residues" evidence="1">
    <location>
        <begin position="59"/>
        <end position="69"/>
    </location>
</feature>
<dbReference type="InParanoid" id="A0A316V894"/>
<dbReference type="InterPro" id="IPR029071">
    <property type="entry name" value="Ubiquitin-like_domsf"/>
</dbReference>
<proteinExistence type="predicted"/>
<reference evidence="3 4" key="1">
    <citation type="journal article" date="2018" name="Mol. Biol. Evol.">
        <title>Broad Genomic Sampling Reveals a Smut Pathogenic Ancestry of the Fungal Clade Ustilaginomycotina.</title>
        <authorList>
            <person name="Kijpornyongpan T."/>
            <person name="Mondo S.J."/>
            <person name="Barry K."/>
            <person name="Sandor L."/>
            <person name="Lee J."/>
            <person name="Lipzen A."/>
            <person name="Pangilinan J."/>
            <person name="LaButti K."/>
            <person name="Hainaut M."/>
            <person name="Henrissat B."/>
            <person name="Grigoriev I.V."/>
            <person name="Spatafora J.W."/>
            <person name="Aime M.C."/>
        </authorList>
    </citation>
    <scope>NUCLEOTIDE SEQUENCE [LARGE SCALE GENOMIC DNA]</scope>
    <source>
        <strain evidence="3 4">MCA 3882</strain>
    </source>
</reference>
<dbReference type="AlphaFoldDB" id="A0A316V894"/>
<dbReference type="PROSITE" id="PS50053">
    <property type="entry name" value="UBIQUITIN_2"/>
    <property type="match status" value="1"/>
</dbReference>
<dbReference type="InterPro" id="IPR022617">
    <property type="entry name" value="Rad60/SUMO-like_dom"/>
</dbReference>
<feature type="region of interest" description="Disordered" evidence="1">
    <location>
        <begin position="254"/>
        <end position="324"/>
    </location>
</feature>
<evidence type="ECO:0000313" key="3">
    <source>
        <dbReference type="EMBL" id="PWN31695.1"/>
    </source>
</evidence>
<sequence length="467" mass="51632">MSATQSRPKVRPRPRVRASQEPGSEDGRDGRESTQSARSKSPSVSVTASPSKKKSSAAFQRTSSNTTATAHDDGSEDEDDFYFNTSKTAKLHMPAASSFDDEEEDELTDNSQGTPQDKKRAKDHKAAYRAEWTKKAPKRRFGNLDSDMDSDDENAMSDSTAEGGIGIGRSSREPSQLTTKRRVRQRSASQEVTPPPEISPEKLKMLRVTVSTFIKQNGGAQEDINDDSAMDELFNNEDFNKSIHPDLLKAYRGKGGAQLRQKMRETRPATSQTQKPLPLPPQVKKAVSSTQNAAIELSDSDDNVPSTSTKRILRSDTQEDRDSSPIEVMEVRRATSTAVPKAAVTNQDQRDIKSSLISTPAYTAERPQDSAIAMAVPTPAEESAPEPEEERITVILKAEGGLQESVMVKQTTLVGTLLNHFINTHRDKIPHDRISKVRIRLDGDILQDKQTMQNLDVDDDDQLDVVW</sequence>
<feature type="compositionally biased region" description="Acidic residues" evidence="1">
    <location>
        <begin position="146"/>
        <end position="155"/>
    </location>
</feature>
<dbReference type="RefSeq" id="XP_025351997.1">
    <property type="nucleotide sequence ID" value="XM_025499695.1"/>
</dbReference>
<organism evidence="3 4">
    <name type="scientific">Meira miltonrushii</name>
    <dbReference type="NCBI Taxonomy" id="1280837"/>
    <lineage>
        <taxon>Eukaryota</taxon>
        <taxon>Fungi</taxon>
        <taxon>Dikarya</taxon>
        <taxon>Basidiomycota</taxon>
        <taxon>Ustilaginomycotina</taxon>
        <taxon>Exobasidiomycetes</taxon>
        <taxon>Exobasidiales</taxon>
        <taxon>Brachybasidiaceae</taxon>
        <taxon>Meira</taxon>
    </lineage>
</organism>
<dbReference type="Proteomes" id="UP000245771">
    <property type="component" value="Unassembled WGS sequence"/>
</dbReference>
<keyword evidence="4" id="KW-1185">Reference proteome</keyword>
<name>A0A316V894_9BASI</name>
<feature type="compositionally biased region" description="Basic and acidic residues" evidence="1">
    <location>
        <begin position="313"/>
        <end position="324"/>
    </location>
</feature>
<feature type="compositionally biased region" description="Acidic residues" evidence="1">
    <location>
        <begin position="99"/>
        <end position="108"/>
    </location>
</feature>
<evidence type="ECO:0000313" key="4">
    <source>
        <dbReference type="Proteomes" id="UP000245771"/>
    </source>
</evidence>
<evidence type="ECO:0000259" key="2">
    <source>
        <dbReference type="PROSITE" id="PS50053"/>
    </source>
</evidence>
<dbReference type="STRING" id="1280837.A0A316V894"/>
<accession>A0A316V894</accession>
<dbReference type="EMBL" id="KZ819607">
    <property type="protein sequence ID" value="PWN31695.1"/>
    <property type="molecule type" value="Genomic_DNA"/>
</dbReference>
<evidence type="ECO:0000256" key="1">
    <source>
        <dbReference type="SAM" id="MobiDB-lite"/>
    </source>
</evidence>
<gene>
    <name evidence="3" type="ORF">FA14DRAFT_162621</name>
</gene>
<feature type="region of interest" description="Disordered" evidence="1">
    <location>
        <begin position="1"/>
        <end position="204"/>
    </location>
</feature>